<dbReference type="Pfam" id="PF18759">
    <property type="entry name" value="Plavaka"/>
    <property type="match status" value="1"/>
</dbReference>
<proteinExistence type="predicted"/>
<gene>
    <name evidence="1" type="ORF">EV420DRAFT_1723702</name>
</gene>
<name>A0AA39MRT3_ARMTA</name>
<dbReference type="EMBL" id="JAUEPS010000057">
    <property type="protein sequence ID" value="KAK0443659.1"/>
    <property type="molecule type" value="Genomic_DNA"/>
</dbReference>
<dbReference type="Proteomes" id="UP001175211">
    <property type="component" value="Unassembled WGS sequence"/>
</dbReference>
<dbReference type="GeneID" id="85363339"/>
<reference evidence="1" key="1">
    <citation type="submission" date="2023-06" db="EMBL/GenBank/DDBJ databases">
        <authorList>
            <consortium name="Lawrence Berkeley National Laboratory"/>
            <person name="Ahrendt S."/>
            <person name="Sahu N."/>
            <person name="Indic B."/>
            <person name="Wong-Bajracharya J."/>
            <person name="Merenyi Z."/>
            <person name="Ke H.-M."/>
            <person name="Monk M."/>
            <person name="Kocsube S."/>
            <person name="Drula E."/>
            <person name="Lipzen A."/>
            <person name="Balint B."/>
            <person name="Henrissat B."/>
            <person name="Andreopoulos B."/>
            <person name="Martin F.M."/>
            <person name="Harder C.B."/>
            <person name="Rigling D."/>
            <person name="Ford K.L."/>
            <person name="Foster G.D."/>
            <person name="Pangilinan J."/>
            <person name="Papanicolaou A."/>
            <person name="Barry K."/>
            <person name="LaButti K."/>
            <person name="Viragh M."/>
            <person name="Koriabine M."/>
            <person name="Yan M."/>
            <person name="Riley R."/>
            <person name="Champramary S."/>
            <person name="Plett K.L."/>
            <person name="Tsai I.J."/>
            <person name="Slot J."/>
            <person name="Sipos G."/>
            <person name="Plett J."/>
            <person name="Nagy L.G."/>
            <person name="Grigoriev I.V."/>
        </authorList>
    </citation>
    <scope>NUCLEOTIDE SEQUENCE</scope>
    <source>
        <strain evidence="1">CCBAS 213</strain>
    </source>
</reference>
<evidence type="ECO:0000313" key="1">
    <source>
        <dbReference type="EMBL" id="KAK0443659.1"/>
    </source>
</evidence>
<dbReference type="InterPro" id="IPR041078">
    <property type="entry name" value="Plavaka"/>
</dbReference>
<comment type="caution">
    <text evidence="1">The sequence shown here is derived from an EMBL/GenBank/DDBJ whole genome shotgun (WGS) entry which is preliminary data.</text>
</comment>
<dbReference type="RefSeq" id="XP_060324784.1">
    <property type="nucleotide sequence ID" value="XM_060479791.1"/>
</dbReference>
<protein>
    <submittedName>
        <fullName evidence="1">Uncharacterized protein</fullName>
    </submittedName>
</protein>
<dbReference type="AlphaFoldDB" id="A0AA39MRT3"/>
<evidence type="ECO:0000313" key="2">
    <source>
        <dbReference type="Proteomes" id="UP001175211"/>
    </source>
</evidence>
<accession>A0AA39MRT3</accession>
<keyword evidence="2" id="KW-1185">Reference proteome</keyword>
<sequence length="713" mass="82415">MSSNILPQRRERCPYCSCFFSIQGIGNHKRACKQKSDQQLLDSQFHNDLDQQTRATANSFTPINIIGSATLDYHSTELECVNETSPESSSVDDQVTPEDNDTSNAACLILNSIDHVNLIDEKIVKEYHPSAILDPQILPLRDFLADSTSKQSSLFDSHPWHPFSSQLDFDLAEFILCTGMNHQACSDFFSIIDRCGGSQSTEYTIRNENDLAEAWSWAENLFTKFKKETISVPYKNEVQNYDVHYRPLWDWTLDLLWDKDLASHFVWDAIYLFWEDKNGIRTRFFNEPWSGNIFWEVQSSLPPNGKPLAYILYADKSCLSSFGTAKGYPVMACCANLPDQIQNGKNFGGDCVVGWLPIVEEEEDHKGKPSWINFKRVVWHEAFRKILGSLAQYSRSGYAFQPPNSDKVIILYPFILILSADYEEQSLYDDIDQRWQSKLSLSNLSITYPLWTTESMKEIYDRACLLNADQAEELLKLHGLHKVPNIFWEIERSNPYRAVSWDRLHAFQIGLFDHLLSRLIEHVDRFKGRDAKVKIDEVYRNLTHFTSVFSFDFADEKKYEHMSRQILFAAQAVLTKAADPAGYLLLKCIRSHLELDVYAAMDVHTEDTIKAGQSIMQVFGERMKEYITATQDSDFQNPTHWDIPKMHTQQHLFSDIQGKGVTKIITPRLTKNVADQILQTDHWYNVAMQIQQKMMIYLKKNISLLKLMYLMVF</sequence>
<organism evidence="1 2">
    <name type="scientific">Armillaria tabescens</name>
    <name type="common">Ringless honey mushroom</name>
    <name type="synonym">Agaricus tabescens</name>
    <dbReference type="NCBI Taxonomy" id="1929756"/>
    <lineage>
        <taxon>Eukaryota</taxon>
        <taxon>Fungi</taxon>
        <taxon>Dikarya</taxon>
        <taxon>Basidiomycota</taxon>
        <taxon>Agaricomycotina</taxon>
        <taxon>Agaricomycetes</taxon>
        <taxon>Agaricomycetidae</taxon>
        <taxon>Agaricales</taxon>
        <taxon>Marasmiineae</taxon>
        <taxon>Physalacriaceae</taxon>
        <taxon>Desarmillaria</taxon>
    </lineage>
</organism>